<dbReference type="AlphaFoldDB" id="A0AA96GGN8"/>
<evidence type="ECO:0000313" key="2">
    <source>
        <dbReference type="Proteomes" id="UP001302494"/>
    </source>
</evidence>
<protein>
    <submittedName>
        <fullName evidence="1">Uncharacterized protein</fullName>
    </submittedName>
</protein>
<keyword evidence="2" id="KW-1185">Reference proteome</keyword>
<organism evidence="1 2">
    <name type="scientific">Candidatus Nitrospira neomarina</name>
    <dbReference type="NCBI Taxonomy" id="3020899"/>
    <lineage>
        <taxon>Bacteria</taxon>
        <taxon>Pseudomonadati</taxon>
        <taxon>Nitrospirota</taxon>
        <taxon>Nitrospiria</taxon>
        <taxon>Nitrospirales</taxon>
        <taxon>Nitrospiraceae</taxon>
        <taxon>Nitrospira</taxon>
    </lineage>
</organism>
<dbReference type="RefSeq" id="WP_312743691.1">
    <property type="nucleotide sequence ID" value="NZ_CP116968.1"/>
</dbReference>
<dbReference type="KEGG" id="nneo:PQG83_17205"/>
<evidence type="ECO:0000313" key="1">
    <source>
        <dbReference type="EMBL" id="WNM61476.1"/>
    </source>
</evidence>
<proteinExistence type="predicted"/>
<dbReference type="EMBL" id="CP116968">
    <property type="protein sequence ID" value="WNM61476.1"/>
    <property type="molecule type" value="Genomic_DNA"/>
</dbReference>
<name>A0AA96GGN8_9BACT</name>
<sequence length="101" mass="10811">MALWRGQVVLPTSKEGAHCLSIASLRAAGVGNTAQGTRRATPRPPWFWVLLPKQKDLVRRTKAGTKRYQEGAGSIFWIQATLAQEPGIGAATAGPAQMVSI</sequence>
<dbReference type="Proteomes" id="UP001302494">
    <property type="component" value="Chromosome"/>
</dbReference>
<gene>
    <name evidence="1" type="ORF">PQG83_17205</name>
</gene>
<reference evidence="1 2" key="1">
    <citation type="submission" date="2023-01" db="EMBL/GenBank/DDBJ databases">
        <title>Cultivation and genomic characterization of new, ubiquitous marine nitrite-oxidizing bacteria from the Nitrospirales.</title>
        <authorList>
            <person name="Mueller A.J."/>
            <person name="Daebeler A."/>
            <person name="Herbold C.W."/>
            <person name="Kirkegaard R.H."/>
            <person name="Daims H."/>
        </authorList>
    </citation>
    <scope>NUCLEOTIDE SEQUENCE [LARGE SCALE GENOMIC DNA]</scope>
    <source>
        <strain evidence="1 2">DK</strain>
    </source>
</reference>
<accession>A0AA96GGN8</accession>